<dbReference type="GO" id="GO:0015846">
    <property type="term" value="P:polyamine transport"/>
    <property type="evidence" value="ECO:0007669"/>
    <property type="project" value="InterPro"/>
</dbReference>
<dbReference type="PANTHER" id="PTHR30222">
    <property type="entry name" value="SPERMIDINE/PUTRESCINE-BINDING PERIPLASMIC PROTEIN"/>
    <property type="match status" value="1"/>
</dbReference>
<feature type="binding site" evidence="6">
    <location>
        <position position="84"/>
    </location>
    <ligand>
        <name>spermidine</name>
        <dbReference type="ChEBI" id="CHEBI:57834"/>
    </ligand>
</feature>
<protein>
    <recommendedName>
        <fullName evidence="5">Putrescine-binding periplasmic protein</fullName>
    </recommendedName>
</protein>
<evidence type="ECO:0000256" key="5">
    <source>
        <dbReference type="PIRNR" id="PIRNR019574"/>
    </source>
</evidence>
<gene>
    <name evidence="8" type="ORF">J7561_05830</name>
</gene>
<dbReference type="PANTHER" id="PTHR30222:SF12">
    <property type="entry name" value="NORSPERMIDINE SENSOR"/>
    <property type="match status" value="1"/>
</dbReference>
<evidence type="ECO:0000256" key="2">
    <source>
        <dbReference type="ARBA" id="ARBA00022448"/>
    </source>
</evidence>
<dbReference type="Gene3D" id="3.40.190.10">
    <property type="entry name" value="Periplasmic binding protein-like II"/>
    <property type="match status" value="2"/>
</dbReference>
<dbReference type="PRINTS" id="PR00909">
    <property type="entry name" value="SPERMDNBNDNG"/>
</dbReference>
<evidence type="ECO:0000256" key="4">
    <source>
        <dbReference type="ARBA" id="ARBA00022764"/>
    </source>
</evidence>
<dbReference type="AlphaFoldDB" id="A0AB35BZJ2"/>
<dbReference type="RefSeq" id="WP_213403886.1">
    <property type="nucleotide sequence ID" value="NZ_JAGIBT010000005.1"/>
</dbReference>
<evidence type="ECO:0000313" key="9">
    <source>
        <dbReference type="Proteomes" id="UP000680020"/>
    </source>
</evidence>
<dbReference type="PIRSF" id="PIRSF019574">
    <property type="entry name" value="Periplasmic_polyamine_BP"/>
    <property type="match status" value="1"/>
</dbReference>
<comment type="subcellular location">
    <subcellularLocation>
        <location evidence="1 5">Periplasm</location>
    </subcellularLocation>
</comment>
<dbReference type="SUPFAM" id="SSF53850">
    <property type="entry name" value="Periplasmic binding protein-like II"/>
    <property type="match status" value="1"/>
</dbReference>
<evidence type="ECO:0000256" key="7">
    <source>
        <dbReference type="SAM" id="SignalP"/>
    </source>
</evidence>
<evidence type="ECO:0000313" key="8">
    <source>
        <dbReference type="EMBL" id="MBS7824722.1"/>
    </source>
</evidence>
<evidence type="ECO:0000256" key="1">
    <source>
        <dbReference type="ARBA" id="ARBA00004418"/>
    </source>
</evidence>
<evidence type="ECO:0000256" key="6">
    <source>
        <dbReference type="PIRSR" id="PIRSR019574-1"/>
    </source>
</evidence>
<feature type="chain" id="PRO_5044189295" description="Putrescine-binding periplasmic protein" evidence="7">
    <location>
        <begin position="27"/>
        <end position="365"/>
    </location>
</feature>
<comment type="similarity">
    <text evidence="5">Belongs to the bacterial solute-binding protein PotD/PotF family.</text>
</comment>
<accession>A0AB35BZJ2</accession>
<keyword evidence="4 5" id="KW-0574">Periplasm</keyword>
<dbReference type="EMBL" id="JAGIBU010000004">
    <property type="protein sequence ID" value="MBS7824722.1"/>
    <property type="molecule type" value="Genomic_DNA"/>
</dbReference>
<sequence>MTTMVRKLSRLAALTGLMALGTTAFAKEVRIYNWTDYIDPELVTEFTKQTGIDVVYDTFDSNDVLLAKSLAGNSGYDIVVPSDYTVAYLIQANKLAPIEADKIPNLKNIWPFVTERLSAFNGMNEHSVPYFWGTTGIAYDANKIKELIPDAPTDSLELIMNPKYAEKLASCGIYMVDNPSEVLPVINMYLGIPAESTDQKDLDKAYDALKQIRPYVKKFHSSEYISALANGDACVAFGWSGDVYLARARAEEANTGVDIKYFVPKEGSLVWFDQFTILDDAPNKDEAYAFINFMLDPQNNARSANYVEYASSNEAAFPYVSEHLINDKILYPGQEDLNKLHIKQPYTRSDQKKLVKFWQNLKNRK</sequence>
<proteinExistence type="inferred from homology"/>
<comment type="function">
    <text evidence="5">Required for the activity of the bacterial periplasmic transport system of putrescine.</text>
</comment>
<dbReference type="GO" id="GO:0019808">
    <property type="term" value="F:polyamine binding"/>
    <property type="evidence" value="ECO:0007669"/>
    <property type="project" value="InterPro"/>
</dbReference>
<keyword evidence="2 5" id="KW-0813">Transport</keyword>
<comment type="caution">
    <text evidence="8">The sequence shown here is derived from an EMBL/GenBank/DDBJ whole genome shotgun (WGS) entry which is preliminary data.</text>
</comment>
<reference evidence="8" key="1">
    <citation type="submission" date="2021-03" db="EMBL/GenBank/DDBJ databases">
        <title>Identification and antibiotic profiling of Wohlfahrtiimonas chitiniclastica, an underestimated human pathogen.</title>
        <authorList>
            <person name="Kopf A."/>
            <person name="Bunk B."/>
            <person name="Coldewey S."/>
            <person name="Gunzer F."/>
            <person name="Riedel T."/>
            <person name="Schroettner P."/>
        </authorList>
    </citation>
    <scope>NUCLEOTIDE SEQUENCE</scope>
    <source>
        <strain evidence="8">DSM 100917</strain>
    </source>
</reference>
<name>A0AB35BZJ2_9GAMM</name>
<dbReference type="Pfam" id="PF13416">
    <property type="entry name" value="SBP_bac_8"/>
    <property type="match status" value="1"/>
</dbReference>
<evidence type="ECO:0000256" key="3">
    <source>
        <dbReference type="ARBA" id="ARBA00022729"/>
    </source>
</evidence>
<feature type="signal peptide" evidence="7">
    <location>
        <begin position="1"/>
        <end position="26"/>
    </location>
</feature>
<dbReference type="InterPro" id="IPR006059">
    <property type="entry name" value="SBP"/>
</dbReference>
<dbReference type="Proteomes" id="UP000680020">
    <property type="component" value="Unassembled WGS sequence"/>
</dbReference>
<dbReference type="GO" id="GO:0042597">
    <property type="term" value="C:periplasmic space"/>
    <property type="evidence" value="ECO:0007669"/>
    <property type="project" value="UniProtKB-SubCell"/>
</dbReference>
<keyword evidence="3 7" id="KW-0732">Signal</keyword>
<organism evidence="8 9">
    <name type="scientific">Wohlfahrtiimonas chitiniclastica</name>
    <dbReference type="NCBI Taxonomy" id="400946"/>
    <lineage>
        <taxon>Bacteria</taxon>
        <taxon>Pseudomonadati</taxon>
        <taxon>Pseudomonadota</taxon>
        <taxon>Gammaproteobacteria</taxon>
        <taxon>Cardiobacteriales</taxon>
        <taxon>Ignatzschineriaceae</taxon>
        <taxon>Wohlfahrtiimonas</taxon>
    </lineage>
</organism>
<dbReference type="InterPro" id="IPR001188">
    <property type="entry name" value="Sperm_putr-bd"/>
</dbReference>